<sequence>MMVLDAELTEGLETPAIQMVPETPYLEVFCTGFISLRGYSCCHCFILTPSRGFVLKISGNSVRGHNMDLPAPGRRFGINNVKFVLSETIHPLSEAHLRSDRGANSKFWFCPGVCKVATAVKDNPA</sequence>
<comment type="caution">
    <text evidence="1">The sequence shown here is derived from an EMBL/GenBank/DDBJ whole genome shotgun (WGS) entry which is preliminary data.</text>
</comment>
<protein>
    <submittedName>
        <fullName evidence="1">Uncharacterized protein</fullName>
    </submittedName>
</protein>
<evidence type="ECO:0000313" key="2">
    <source>
        <dbReference type="Proteomes" id="UP001469553"/>
    </source>
</evidence>
<dbReference type="EMBL" id="JAHRIP010047108">
    <property type="protein sequence ID" value="MEQ2298163.1"/>
    <property type="molecule type" value="Genomic_DNA"/>
</dbReference>
<proteinExistence type="predicted"/>
<accession>A0ABV0YWB2</accession>
<dbReference type="Proteomes" id="UP001469553">
    <property type="component" value="Unassembled WGS sequence"/>
</dbReference>
<reference evidence="1 2" key="1">
    <citation type="submission" date="2021-06" db="EMBL/GenBank/DDBJ databases">
        <authorList>
            <person name="Palmer J.M."/>
        </authorList>
    </citation>
    <scope>NUCLEOTIDE SEQUENCE [LARGE SCALE GENOMIC DNA]</scope>
    <source>
        <strain evidence="1 2">AS_MEX2019</strain>
        <tissue evidence="1">Muscle</tissue>
    </source>
</reference>
<evidence type="ECO:0000313" key="1">
    <source>
        <dbReference type="EMBL" id="MEQ2298163.1"/>
    </source>
</evidence>
<organism evidence="1 2">
    <name type="scientific">Ameca splendens</name>
    <dbReference type="NCBI Taxonomy" id="208324"/>
    <lineage>
        <taxon>Eukaryota</taxon>
        <taxon>Metazoa</taxon>
        <taxon>Chordata</taxon>
        <taxon>Craniata</taxon>
        <taxon>Vertebrata</taxon>
        <taxon>Euteleostomi</taxon>
        <taxon>Actinopterygii</taxon>
        <taxon>Neopterygii</taxon>
        <taxon>Teleostei</taxon>
        <taxon>Neoteleostei</taxon>
        <taxon>Acanthomorphata</taxon>
        <taxon>Ovalentaria</taxon>
        <taxon>Atherinomorphae</taxon>
        <taxon>Cyprinodontiformes</taxon>
        <taxon>Goodeidae</taxon>
        <taxon>Ameca</taxon>
    </lineage>
</organism>
<gene>
    <name evidence="1" type="ORF">AMECASPLE_002326</name>
</gene>
<keyword evidence="2" id="KW-1185">Reference proteome</keyword>
<name>A0ABV0YWB2_9TELE</name>